<keyword evidence="3" id="KW-1133">Transmembrane helix</keyword>
<sequence length="402" mass="44472">MTQQPHRERVQVGIVGAGPAGLLLSHLLALAGIESIVVETKSRAHLEQRIRAGVLEHETATVLRETGLGARMDGEGLAHDGLFLQFAGAAHRIDLKALTGRNVMVYGQHEVVKDLIAARLEDGEVIRFDCADVAVRDIDTDHPAIHYSRDGAMHEITCDFIAGCDGFHGICRASIPPEALTLYERVYPFGWLGVLARIPPASQELIYAAHDDGFALLSMRSPQISRLYLQCPPDADAADWPDERIWEALDARLARSDGFRLTPGPILQKSVTAMRSFVCEPMRFGRLLLAGDAAHIVPPTGAKGMNLAVGDVRVMARALERYFARGDEEAIAAYGPACLRRIWRVQRFSWWMTQMLHRFEDDSPFDRRRQLAELDYVVNSRAAATTLAENYAGLPMDWGDGP</sequence>
<evidence type="ECO:0000313" key="5">
    <source>
        <dbReference type="EMBL" id="KPQ12245.1"/>
    </source>
</evidence>
<dbReference type="Gene3D" id="3.30.9.10">
    <property type="entry name" value="D-Amino Acid Oxidase, subunit A, domain 2"/>
    <property type="match status" value="1"/>
</dbReference>
<reference evidence="6 8" key="2">
    <citation type="submission" date="2016-08" db="EMBL/GenBank/DDBJ databases">
        <authorList>
            <person name="Varghese N."/>
            <person name="Submissions Spin"/>
        </authorList>
    </citation>
    <scope>NUCLEOTIDE SEQUENCE [LARGE SCALE GENOMIC DNA]</scope>
    <source>
        <strain evidence="6 8">HL-109</strain>
    </source>
</reference>
<dbReference type="SUPFAM" id="SSF54373">
    <property type="entry name" value="FAD-linked reductases, C-terminal domain"/>
    <property type="match status" value="1"/>
</dbReference>
<dbReference type="GO" id="GO:0071949">
    <property type="term" value="F:FAD binding"/>
    <property type="evidence" value="ECO:0007669"/>
    <property type="project" value="InterPro"/>
</dbReference>
<dbReference type="Proteomes" id="UP000050497">
    <property type="component" value="Unassembled WGS sequence"/>
</dbReference>
<comment type="caution">
    <text evidence="5">The sequence shown here is derived from an EMBL/GenBank/DDBJ whole genome shotgun (WGS) entry which is preliminary data.</text>
</comment>
<dbReference type="PANTHER" id="PTHR43476">
    <property type="entry name" value="3-(3-HYDROXY-PHENYL)PROPIONATE/3-HYDROXYCINNAMIC ACID HYDROXYLASE"/>
    <property type="match status" value="1"/>
</dbReference>
<evidence type="ECO:0000256" key="3">
    <source>
        <dbReference type="SAM" id="Phobius"/>
    </source>
</evidence>
<organism evidence="5 7">
    <name type="scientific">Saliniramus fredricksonii</name>
    <dbReference type="NCBI Taxonomy" id="1653334"/>
    <lineage>
        <taxon>Bacteria</taxon>
        <taxon>Pseudomonadati</taxon>
        <taxon>Pseudomonadota</taxon>
        <taxon>Alphaproteobacteria</taxon>
        <taxon>Hyphomicrobiales</taxon>
        <taxon>Salinarimonadaceae</taxon>
        <taxon>Saliniramus</taxon>
    </lineage>
</organism>
<dbReference type="InterPro" id="IPR050631">
    <property type="entry name" value="PheA/TfdB_FAD_monoxygenase"/>
</dbReference>
<dbReference type="OrthoDB" id="9791689at2"/>
<protein>
    <submittedName>
        <fullName evidence="5 6">p-hydroxybenzoate 3-monooxygenase</fullName>
    </submittedName>
</protein>
<dbReference type="SUPFAM" id="SSF51905">
    <property type="entry name" value="FAD/NAD(P)-binding domain"/>
    <property type="match status" value="1"/>
</dbReference>
<keyword evidence="8" id="KW-1185">Reference proteome</keyword>
<name>A0A0P7XAG7_9HYPH</name>
<dbReference type="PRINTS" id="PR00420">
    <property type="entry name" value="RNGMNOXGNASE"/>
</dbReference>
<evidence type="ECO:0000313" key="6">
    <source>
        <dbReference type="EMBL" id="SCC78938.1"/>
    </source>
</evidence>
<dbReference type="STRING" id="1653334.GA0071312_0577"/>
<keyword evidence="1" id="KW-0560">Oxidoreductase</keyword>
<dbReference type="AlphaFoldDB" id="A0A0P7XAG7"/>
<dbReference type="Pfam" id="PF01494">
    <property type="entry name" value="FAD_binding_3"/>
    <property type="match status" value="1"/>
</dbReference>
<evidence type="ECO:0000259" key="4">
    <source>
        <dbReference type="Pfam" id="PF01494"/>
    </source>
</evidence>
<gene>
    <name evidence="5" type="primary">pobA</name>
    <name evidence="6" type="ORF">GA0071312_0577</name>
    <name evidence="5" type="ORF">HLUCCO17_03505</name>
</gene>
<evidence type="ECO:0000256" key="1">
    <source>
        <dbReference type="ARBA" id="ARBA00023002"/>
    </source>
</evidence>
<dbReference type="EMBL" id="FMBM01000001">
    <property type="protein sequence ID" value="SCC78938.1"/>
    <property type="molecule type" value="Genomic_DNA"/>
</dbReference>
<dbReference type="RefSeq" id="WP_074443536.1">
    <property type="nucleotide sequence ID" value="NZ_FMBM01000001.1"/>
</dbReference>
<dbReference type="Proteomes" id="UP000182800">
    <property type="component" value="Unassembled WGS sequence"/>
</dbReference>
<reference evidence="5 7" key="1">
    <citation type="submission" date="2015-09" db="EMBL/GenBank/DDBJ databases">
        <title>Identification and resolution of microdiversity through metagenomic sequencing of parallel consortia.</title>
        <authorList>
            <person name="Nelson W.C."/>
            <person name="Romine M.F."/>
            <person name="Lindemann S.R."/>
        </authorList>
    </citation>
    <scope>NUCLEOTIDE SEQUENCE [LARGE SCALE GENOMIC DNA]</scope>
    <source>
        <strain evidence="5">HL-109</strain>
    </source>
</reference>
<feature type="transmembrane region" description="Helical" evidence="3">
    <location>
        <begin position="12"/>
        <end position="33"/>
    </location>
</feature>
<dbReference type="NCBIfam" id="NF006091">
    <property type="entry name" value="PRK08243.1"/>
    <property type="match status" value="1"/>
</dbReference>
<evidence type="ECO:0000313" key="7">
    <source>
        <dbReference type="Proteomes" id="UP000050497"/>
    </source>
</evidence>
<evidence type="ECO:0000313" key="8">
    <source>
        <dbReference type="Proteomes" id="UP000182800"/>
    </source>
</evidence>
<accession>A0A0P7XAG7</accession>
<dbReference type="PANTHER" id="PTHR43476:SF4">
    <property type="entry name" value="BLR0106 PROTEIN"/>
    <property type="match status" value="1"/>
</dbReference>
<dbReference type="Gene3D" id="3.50.50.60">
    <property type="entry name" value="FAD/NAD(P)-binding domain"/>
    <property type="match status" value="1"/>
</dbReference>
<dbReference type="InterPro" id="IPR036188">
    <property type="entry name" value="FAD/NAD-bd_sf"/>
</dbReference>
<dbReference type="PATRIC" id="fig|1653334.4.peg.3308"/>
<evidence type="ECO:0000256" key="2">
    <source>
        <dbReference type="ARBA" id="ARBA00023027"/>
    </source>
</evidence>
<keyword evidence="2" id="KW-0520">NAD</keyword>
<keyword evidence="3" id="KW-0472">Membrane</keyword>
<keyword evidence="3" id="KW-0812">Transmembrane</keyword>
<dbReference type="EMBL" id="LJSX01000003">
    <property type="protein sequence ID" value="KPQ12245.1"/>
    <property type="molecule type" value="Genomic_DNA"/>
</dbReference>
<dbReference type="GO" id="GO:0004497">
    <property type="term" value="F:monooxygenase activity"/>
    <property type="evidence" value="ECO:0007669"/>
    <property type="project" value="UniProtKB-KW"/>
</dbReference>
<keyword evidence="5" id="KW-0503">Monooxygenase</keyword>
<dbReference type="InterPro" id="IPR002938">
    <property type="entry name" value="FAD-bd"/>
</dbReference>
<feature type="domain" description="FAD-binding" evidence="4">
    <location>
        <begin position="9"/>
        <end position="349"/>
    </location>
</feature>
<proteinExistence type="predicted"/>